<keyword evidence="2" id="KW-1185">Reference proteome</keyword>
<dbReference type="EMBL" id="CAJVPS010012612">
    <property type="protein sequence ID" value="CAG8672124.1"/>
    <property type="molecule type" value="Genomic_DNA"/>
</dbReference>
<comment type="caution">
    <text evidence="1">The sequence shown here is derived from an EMBL/GenBank/DDBJ whole genome shotgun (WGS) entry which is preliminary data.</text>
</comment>
<evidence type="ECO:0000313" key="2">
    <source>
        <dbReference type="Proteomes" id="UP000789508"/>
    </source>
</evidence>
<sequence length="52" mass="6110">MSPYFYEDVASKGLNVPFHLAFGIDFRCEKRQQNKKNIEEIYQVNTDKRAGL</sequence>
<accession>A0A9N9EDG7</accession>
<evidence type="ECO:0000313" key="1">
    <source>
        <dbReference type="EMBL" id="CAG8672124.1"/>
    </source>
</evidence>
<dbReference type="Proteomes" id="UP000789508">
    <property type="component" value="Unassembled WGS sequence"/>
</dbReference>
<reference evidence="1" key="1">
    <citation type="submission" date="2021-06" db="EMBL/GenBank/DDBJ databases">
        <authorList>
            <person name="Kallberg Y."/>
            <person name="Tangrot J."/>
            <person name="Rosling A."/>
        </authorList>
    </citation>
    <scope>NUCLEOTIDE SEQUENCE</scope>
    <source>
        <strain evidence="1">FL130A</strain>
    </source>
</reference>
<dbReference type="AlphaFoldDB" id="A0A9N9EDG7"/>
<proteinExistence type="predicted"/>
<name>A0A9N9EDG7_9GLOM</name>
<organism evidence="1 2">
    <name type="scientific">Ambispora leptoticha</name>
    <dbReference type="NCBI Taxonomy" id="144679"/>
    <lineage>
        <taxon>Eukaryota</taxon>
        <taxon>Fungi</taxon>
        <taxon>Fungi incertae sedis</taxon>
        <taxon>Mucoromycota</taxon>
        <taxon>Glomeromycotina</taxon>
        <taxon>Glomeromycetes</taxon>
        <taxon>Archaeosporales</taxon>
        <taxon>Ambisporaceae</taxon>
        <taxon>Ambispora</taxon>
    </lineage>
</organism>
<protein>
    <submittedName>
        <fullName evidence="1">8548_t:CDS:1</fullName>
    </submittedName>
</protein>
<gene>
    <name evidence="1" type="ORF">ALEPTO_LOCUS10626</name>
</gene>